<dbReference type="InterPro" id="IPR027065">
    <property type="entry name" value="Lon_Prtase"/>
</dbReference>
<proteinExistence type="predicted"/>
<dbReference type="EMBL" id="QKWH01000001">
    <property type="protein sequence ID" value="PZR55000.1"/>
    <property type="molecule type" value="Genomic_DNA"/>
</dbReference>
<dbReference type="GO" id="GO:0030163">
    <property type="term" value="P:protein catabolic process"/>
    <property type="evidence" value="ECO:0007669"/>
    <property type="project" value="InterPro"/>
</dbReference>
<dbReference type="GO" id="GO:0006508">
    <property type="term" value="P:proteolysis"/>
    <property type="evidence" value="ECO:0007669"/>
    <property type="project" value="InterPro"/>
</dbReference>
<feature type="domain" description="Lon proteolytic" evidence="2">
    <location>
        <begin position="326"/>
        <end position="404"/>
    </location>
</feature>
<organism evidence="4 5">
    <name type="scientific">Xylanimonas oleitrophica</name>
    <dbReference type="NCBI Taxonomy" id="2607479"/>
    <lineage>
        <taxon>Bacteria</taxon>
        <taxon>Bacillati</taxon>
        <taxon>Actinomycetota</taxon>
        <taxon>Actinomycetes</taxon>
        <taxon>Micrococcales</taxon>
        <taxon>Promicromonosporaceae</taxon>
        <taxon>Xylanimonas</taxon>
    </lineage>
</organism>
<dbReference type="AlphaFoldDB" id="A0A2W5WV10"/>
<dbReference type="InterPro" id="IPR020568">
    <property type="entry name" value="Ribosomal_Su5_D2-typ_SF"/>
</dbReference>
<dbReference type="GO" id="GO:0004176">
    <property type="term" value="F:ATP-dependent peptidase activity"/>
    <property type="evidence" value="ECO:0007669"/>
    <property type="project" value="InterPro"/>
</dbReference>
<dbReference type="Pfam" id="PF05362">
    <property type="entry name" value="Lon_C"/>
    <property type="match status" value="1"/>
</dbReference>
<dbReference type="Pfam" id="PF13180">
    <property type="entry name" value="PDZ_2"/>
    <property type="match status" value="1"/>
</dbReference>
<comment type="caution">
    <text evidence="4">The sequence shown here is derived from an EMBL/GenBank/DDBJ whole genome shotgun (WGS) entry which is preliminary data.</text>
</comment>
<dbReference type="SUPFAM" id="SSF50156">
    <property type="entry name" value="PDZ domain-like"/>
    <property type="match status" value="1"/>
</dbReference>
<evidence type="ECO:0000259" key="2">
    <source>
        <dbReference type="Pfam" id="PF05362"/>
    </source>
</evidence>
<accession>A0A2W5WV10</accession>
<name>A0A2W5WV10_9MICO</name>
<dbReference type="InterPro" id="IPR008269">
    <property type="entry name" value="Lon_proteolytic"/>
</dbReference>
<dbReference type="InterPro" id="IPR014721">
    <property type="entry name" value="Ribsml_uS5_D2-typ_fold_subgr"/>
</dbReference>
<feature type="region of interest" description="Disordered" evidence="1">
    <location>
        <begin position="31"/>
        <end position="75"/>
    </location>
</feature>
<dbReference type="SUPFAM" id="SSF54211">
    <property type="entry name" value="Ribosomal protein S5 domain 2-like"/>
    <property type="match status" value="1"/>
</dbReference>
<dbReference type="InterPro" id="IPR036034">
    <property type="entry name" value="PDZ_sf"/>
</dbReference>
<dbReference type="GO" id="GO:0004252">
    <property type="term" value="F:serine-type endopeptidase activity"/>
    <property type="evidence" value="ECO:0007669"/>
    <property type="project" value="InterPro"/>
</dbReference>
<evidence type="ECO:0000259" key="3">
    <source>
        <dbReference type="Pfam" id="PF13180"/>
    </source>
</evidence>
<dbReference type="InterPro" id="IPR001478">
    <property type="entry name" value="PDZ"/>
</dbReference>
<feature type="domain" description="PDZ" evidence="3">
    <location>
        <begin position="240"/>
        <end position="293"/>
    </location>
</feature>
<dbReference type="Gene3D" id="2.30.42.10">
    <property type="match status" value="1"/>
</dbReference>
<sequence length="433" mass="43313">MGGLLASVLTVTRAAGAVGCPVAAFAHSAPAPGRAAVGQVPRRSGDDGRVTSTDPRTGAGLGGEDNGSVGFPEPAAPAPVGPRALVLSASLLATALLSAVALVLPTGYAVRAPGPTEDTLGSQRVGSGQDAREMPLVEIEGAETYPASGQLRLTTVSVGGGPVSNVYAGDVLAAWASPARAALPVEAVFPAGVTQEQQREESAAQMTSSQENATAAALTELGYDVPATLTVAGTPEGSGAAGVVEEGDVVRSLDGRPVATHADLLGELDQVTPGDDVVLGVERDGRPQDLTITTTDGGSRAALGILVSSQYDFPIDVSIRIEDIGGPSAGMMFALAIIDVLTPEDELQGQVVAGTGTMDVDGAVGPIGGIEQKLRGAVRDGAAWFLAPADNCPQVVGEVPEGLRVVRVATLAEARDAVEAIGAGRGEALPTCS</sequence>
<dbReference type="Proteomes" id="UP000248783">
    <property type="component" value="Unassembled WGS sequence"/>
</dbReference>
<evidence type="ECO:0000256" key="1">
    <source>
        <dbReference type="SAM" id="MobiDB-lite"/>
    </source>
</evidence>
<evidence type="ECO:0000313" key="5">
    <source>
        <dbReference type="Proteomes" id="UP000248783"/>
    </source>
</evidence>
<dbReference type="GO" id="GO:0005524">
    <property type="term" value="F:ATP binding"/>
    <property type="evidence" value="ECO:0007669"/>
    <property type="project" value="InterPro"/>
</dbReference>
<protein>
    <submittedName>
        <fullName evidence="4">Signal protein PDZ</fullName>
    </submittedName>
</protein>
<dbReference type="PANTHER" id="PTHR10046">
    <property type="entry name" value="ATP DEPENDENT LON PROTEASE FAMILY MEMBER"/>
    <property type="match status" value="1"/>
</dbReference>
<evidence type="ECO:0000313" key="4">
    <source>
        <dbReference type="EMBL" id="PZR55000.1"/>
    </source>
</evidence>
<gene>
    <name evidence="4" type="ORF">DNL40_00960</name>
</gene>
<keyword evidence="5" id="KW-1185">Reference proteome</keyword>
<dbReference type="Gene3D" id="3.30.230.10">
    <property type="match status" value="1"/>
</dbReference>
<reference evidence="4 5" key="1">
    <citation type="submission" date="2018-06" db="EMBL/GenBank/DDBJ databases">
        <title>Whole genome sequencing of a novel hydrocarbon degrading bacterial strain, PW21 isolated from oil contaminated produced water sample.</title>
        <authorList>
            <person name="Nagkirti P."/>
            <person name="Shaikh A."/>
            <person name="Gowdaman V."/>
            <person name="Engineer A.E."/>
            <person name="Dagar S."/>
            <person name="Dhakephalkar P.K."/>
        </authorList>
    </citation>
    <scope>NUCLEOTIDE SEQUENCE [LARGE SCALE GENOMIC DNA]</scope>
    <source>
        <strain evidence="4 5">PW21</strain>
    </source>
</reference>